<dbReference type="EMBL" id="PVXL01000004">
    <property type="protein sequence ID" value="PRR77843.1"/>
    <property type="molecule type" value="Genomic_DNA"/>
</dbReference>
<evidence type="ECO:0000256" key="3">
    <source>
        <dbReference type="ARBA" id="ARBA00022448"/>
    </source>
</evidence>
<evidence type="ECO:0000313" key="11">
    <source>
        <dbReference type="Proteomes" id="UP000239430"/>
    </source>
</evidence>
<dbReference type="SUPFAM" id="SSF52540">
    <property type="entry name" value="P-loop containing nucleoside triphosphate hydrolases"/>
    <property type="match status" value="2"/>
</dbReference>
<keyword evidence="6 10" id="KW-0067">ATP-binding</keyword>
<keyword evidence="10" id="KW-0378">Hydrolase</keyword>
<dbReference type="InterPro" id="IPR003439">
    <property type="entry name" value="ABC_transporter-like_ATP-bd"/>
</dbReference>
<dbReference type="GO" id="GO:0042626">
    <property type="term" value="F:ATPase-coupled transmembrane transporter activity"/>
    <property type="evidence" value="ECO:0007669"/>
    <property type="project" value="TreeGrafter"/>
</dbReference>
<evidence type="ECO:0000259" key="9">
    <source>
        <dbReference type="PROSITE" id="PS50893"/>
    </source>
</evidence>
<dbReference type="InterPro" id="IPR003593">
    <property type="entry name" value="AAA+_ATPase"/>
</dbReference>
<dbReference type="FunFam" id="3.40.50.300:FF:000224">
    <property type="entry name" value="Energy-coupling factor transporter ATP-binding protein EcfA"/>
    <property type="match status" value="1"/>
</dbReference>
<dbReference type="PANTHER" id="PTHR43553">
    <property type="entry name" value="HEAVY METAL TRANSPORTER"/>
    <property type="match status" value="1"/>
</dbReference>
<dbReference type="RefSeq" id="WP_054937881.1">
    <property type="nucleotide sequence ID" value="NZ_PVXL01000004.1"/>
</dbReference>
<proteinExistence type="inferred from homology"/>
<evidence type="ECO:0000256" key="6">
    <source>
        <dbReference type="ARBA" id="ARBA00022840"/>
    </source>
</evidence>
<keyword evidence="4" id="KW-1003">Cell membrane</keyword>
<feature type="domain" description="ABC transporter" evidence="9">
    <location>
        <begin position="4"/>
        <end position="243"/>
    </location>
</feature>
<dbReference type="InterPro" id="IPR050095">
    <property type="entry name" value="ECF_ABC_transporter_ATP-bd"/>
</dbReference>
<dbReference type="Proteomes" id="UP000239430">
    <property type="component" value="Unassembled WGS sequence"/>
</dbReference>
<dbReference type="GO" id="GO:0043190">
    <property type="term" value="C:ATP-binding cassette (ABC) transporter complex"/>
    <property type="evidence" value="ECO:0007669"/>
    <property type="project" value="TreeGrafter"/>
</dbReference>
<accession>A0A9X7J675</accession>
<dbReference type="Pfam" id="PF00005">
    <property type="entry name" value="ABC_tran"/>
    <property type="match status" value="2"/>
</dbReference>
<evidence type="ECO:0000256" key="1">
    <source>
        <dbReference type="ARBA" id="ARBA00004202"/>
    </source>
</evidence>
<dbReference type="SMART" id="SM00382">
    <property type="entry name" value="AAA"/>
    <property type="match status" value="2"/>
</dbReference>
<sequence>MAILEAKNLSYRFRPGSPQVIKSISLTINEGEVVGIFGRSGSGKSVFGYILSGIIPNFYRNGIIEGELKIAGNNVFQVKDAGNVLVGMVMQNPETQLFGFRVEDTLAFGMENLGLPREEMGKRIERVSKQLQIEHLLNRFTGELSGGQKQLCCLASILAMEPKVLVLDEPVSALDPGGVLLIQEAVARLKREGRTIIVIGNNVGWVAPLLDRVIVMNHGEIILDNQAKNFFADKNKVIASGITTTQVNELYHTLVEKGYRLPVFISYAEAKRYLWEKNLIRKNPTLRTRSVNYNNAIKESPKAPSLISIRELSFMYGRFKALEDINVDLQGGRIIGLIGQNGSGKSTLLKHLNGLLKPTRGTIEVNGKRPDQETIATMAKIIGFVFQNPDQMLFEETVYDEATFGIRSIYRQVSPEQKETVEKLLAKFGLLEYREELPVNLSAGQKRWLMIASAVAVNPAILVLDEPTNGMDRFDKEKLAMLIKEWKNAGSTIIIVSHDLPFLADLVDTVLLLDKGRVKASGTIREIFSQREIFAEINIPLPEITMLGLEAGAPAILNVDEFIDSCLTNATEREEKVCS</sequence>
<dbReference type="PROSITE" id="PS50893">
    <property type="entry name" value="ABC_TRANSPORTER_2"/>
    <property type="match status" value="2"/>
</dbReference>
<dbReference type="EC" id="3.6.3.-" evidence="10"/>
<dbReference type="GO" id="GO:0016887">
    <property type="term" value="F:ATP hydrolysis activity"/>
    <property type="evidence" value="ECO:0007669"/>
    <property type="project" value="InterPro"/>
</dbReference>
<evidence type="ECO:0000256" key="7">
    <source>
        <dbReference type="ARBA" id="ARBA00022967"/>
    </source>
</evidence>
<dbReference type="InterPro" id="IPR027417">
    <property type="entry name" value="P-loop_NTPase"/>
</dbReference>
<dbReference type="Gene3D" id="3.40.50.300">
    <property type="entry name" value="P-loop containing nucleotide triphosphate hydrolases"/>
    <property type="match status" value="2"/>
</dbReference>
<comment type="similarity">
    <text evidence="2">Belongs to the ABC transporter superfamily.</text>
</comment>
<comment type="subcellular location">
    <subcellularLocation>
        <location evidence="1">Cell membrane</location>
        <topology evidence="1">Peripheral membrane protein</topology>
    </subcellularLocation>
</comment>
<dbReference type="CDD" id="cd03225">
    <property type="entry name" value="ABC_cobalt_CbiO_domain1"/>
    <property type="match status" value="2"/>
</dbReference>
<reference evidence="10 11" key="1">
    <citation type="submission" date="2018-03" db="EMBL/GenBank/DDBJ databases">
        <title>Genome sequence of Moorella stamsii DSM 26217.</title>
        <authorList>
            <person name="Poehlein A."/>
            <person name="Daniel R."/>
        </authorList>
    </citation>
    <scope>NUCLEOTIDE SEQUENCE [LARGE SCALE GENOMIC DNA]</scope>
    <source>
        <strain evidence="11">DSM 26217</strain>
    </source>
</reference>
<comment type="caution">
    <text evidence="10">The sequence shown here is derived from an EMBL/GenBank/DDBJ whole genome shotgun (WGS) entry which is preliminary data.</text>
</comment>
<dbReference type="GO" id="GO:0005524">
    <property type="term" value="F:ATP binding"/>
    <property type="evidence" value="ECO:0007669"/>
    <property type="project" value="UniProtKB-KW"/>
</dbReference>
<dbReference type="InterPro" id="IPR015856">
    <property type="entry name" value="ABC_transpr_CbiO/EcfA_su"/>
</dbReference>
<evidence type="ECO:0000313" key="10">
    <source>
        <dbReference type="EMBL" id="PRR77843.1"/>
    </source>
</evidence>
<evidence type="ECO:0000256" key="5">
    <source>
        <dbReference type="ARBA" id="ARBA00022741"/>
    </source>
</evidence>
<keyword evidence="7" id="KW-1278">Translocase</keyword>
<keyword evidence="8" id="KW-0472">Membrane</keyword>
<dbReference type="AlphaFoldDB" id="A0A9X7J675"/>
<keyword evidence="3" id="KW-0813">Transport</keyword>
<keyword evidence="11" id="KW-1185">Reference proteome</keyword>
<gene>
    <name evidence="10" type="primary">ykoD_1</name>
    <name evidence="10" type="ORF">MOST_00370</name>
</gene>
<feature type="domain" description="ABC transporter" evidence="9">
    <location>
        <begin position="307"/>
        <end position="540"/>
    </location>
</feature>
<evidence type="ECO:0000256" key="8">
    <source>
        <dbReference type="ARBA" id="ARBA00023136"/>
    </source>
</evidence>
<name>A0A9X7J675_9FIRM</name>
<organism evidence="10 11">
    <name type="scientific">Neomoorella stamsii</name>
    <dbReference type="NCBI Taxonomy" id="1266720"/>
    <lineage>
        <taxon>Bacteria</taxon>
        <taxon>Bacillati</taxon>
        <taxon>Bacillota</taxon>
        <taxon>Clostridia</taxon>
        <taxon>Neomoorellales</taxon>
        <taxon>Neomoorellaceae</taxon>
        <taxon>Neomoorella</taxon>
    </lineage>
</organism>
<evidence type="ECO:0000256" key="2">
    <source>
        <dbReference type="ARBA" id="ARBA00005417"/>
    </source>
</evidence>
<evidence type="ECO:0000256" key="4">
    <source>
        <dbReference type="ARBA" id="ARBA00022475"/>
    </source>
</evidence>
<dbReference type="NCBIfam" id="NF010167">
    <property type="entry name" value="PRK13648.1"/>
    <property type="match status" value="2"/>
</dbReference>
<keyword evidence="5" id="KW-0547">Nucleotide-binding</keyword>
<protein>
    <submittedName>
        <fullName evidence="10">HMP/thiamine import ATP-binding protein YkoD</fullName>
        <ecNumber evidence="10">3.6.3.-</ecNumber>
    </submittedName>
</protein>